<dbReference type="SUPFAM" id="SSF52777">
    <property type="entry name" value="CoA-dependent acyltransferases"/>
    <property type="match status" value="2"/>
</dbReference>
<accession>A0A3R7XBE8</accession>
<evidence type="ECO:0008006" key="3">
    <source>
        <dbReference type="Google" id="ProtNLM"/>
    </source>
</evidence>
<dbReference type="VEuPathDB" id="FungiDB:DD237_005991"/>
<dbReference type="InterPro" id="IPR052058">
    <property type="entry name" value="Alcohol_O-acetyltransferase"/>
</dbReference>
<dbReference type="Proteomes" id="UP000286097">
    <property type="component" value="Unassembled WGS sequence"/>
</dbReference>
<proteinExistence type="predicted"/>
<protein>
    <recommendedName>
        <fullName evidence="3">Condensation domain-containing protein</fullName>
    </recommendedName>
</protein>
<gene>
    <name evidence="1" type="ORF">DD237_005991</name>
</gene>
<dbReference type="PANTHER" id="PTHR28037:SF1">
    <property type="entry name" value="ALCOHOL O-ACETYLTRANSFERASE 1-RELATED"/>
    <property type="match status" value="1"/>
</dbReference>
<dbReference type="EMBL" id="QKXF01000720">
    <property type="protein sequence ID" value="RQM09347.1"/>
    <property type="molecule type" value="Genomic_DNA"/>
</dbReference>
<dbReference type="Gene3D" id="3.30.559.10">
    <property type="entry name" value="Chloramphenicol acetyltransferase-like domain"/>
    <property type="match status" value="2"/>
</dbReference>
<dbReference type="AlphaFoldDB" id="A0A3R7XBE8"/>
<evidence type="ECO:0000313" key="1">
    <source>
        <dbReference type="EMBL" id="RQM09347.1"/>
    </source>
</evidence>
<organism evidence="1 2">
    <name type="scientific">Peronospora effusa</name>
    <dbReference type="NCBI Taxonomy" id="542832"/>
    <lineage>
        <taxon>Eukaryota</taxon>
        <taxon>Sar</taxon>
        <taxon>Stramenopiles</taxon>
        <taxon>Oomycota</taxon>
        <taxon>Peronosporomycetes</taxon>
        <taxon>Peronosporales</taxon>
        <taxon>Peronosporaceae</taxon>
        <taxon>Peronospora</taxon>
    </lineage>
</organism>
<sequence length="944" mass="107503">MSCLSTESAVGDKRRFPLRAIERFGIAEPDVSVKCCHAIAISGDMDQLMRFLPTAVMRTFNRHPRLRALVVQDKKFMGEIQPPILLDDVDVKRLLRVREISDSPEDIKAWTNWNQFVQTETHIPFDRFTQFMFYLTVWVNKAEGKARFFLFSDHVMSDGDSGQIFVNDTLEDIALLSIEAAKPVHELPLRMSLYDMWFTGPWWLKPLARTMLALVGGSAFVKFMKVFKPVLTPREDQKDFSVPFEQNSTTLLSKAGNPSNMRDTMRKCKEEGVTLGGALIPMLVLAFYHASRVERKLKGVDETNGPFRFVADMCYNMRRRVPQPAEERQVGLYVTNTPLQWLATEGVNMKTVKFWDLARTSKRQMEAQSDKLLEMALPCFLMDRKLIKPKVGKLLGDFKIPSSCTGDATISSLGPYLYKQKHILASNGVLEVKDMFAFCAIPFVATSSTIWLTAVGDKRRFPLRAFERFGIAEPDVSLKCCYAIAISGDMDQLMQFLPTAVMRTFNRHPRLRALVVQDKKFMGEIQPPILLDDVDAKRLLRVREISDSPEDIKAWTNWNQFVQTETHIPFDRFTQFMFYLTVWVNKAEGKARFFLFSDHVMSDGDSGQVFVNDTLEDIALLSIEAAKPVHELPLRMSLYDMWFTGPWWLKPLAKTRLTLVGGSAFVKFMKVFKPVLTPREDQKDFSVPFEQNSTTLLSKAGNPSNMLQEEGVTLGGALIPMLVLAFYHASRVERKLKGVDETDGPFRFVADMCYNMRRRVPQPAEERQVGLYVTNTPLQWLATEGVNMKTVKFWDLARTSKRQMEAQSDKLLEMALPCFLMDRKLIKPKVGKLLGDFKIPSSCTGDATISSLGPYLYKQKHILASNGVLEVKDMFAFCAIPFVATSSTIWLTSVTSFNYSLAHKVDEKVGNELFNAYVKICENASYINKEDTMEDVLKRLVIEA</sequence>
<comment type="caution">
    <text evidence="1">The sequence shown here is derived from an EMBL/GenBank/DDBJ whole genome shotgun (WGS) entry which is preliminary data.</text>
</comment>
<dbReference type="InterPro" id="IPR023213">
    <property type="entry name" value="CAT-like_dom_sf"/>
</dbReference>
<name>A0A3R7XBE8_9STRA</name>
<evidence type="ECO:0000313" key="2">
    <source>
        <dbReference type="Proteomes" id="UP000286097"/>
    </source>
</evidence>
<dbReference type="PANTHER" id="PTHR28037">
    <property type="entry name" value="ALCOHOL O-ACETYLTRANSFERASE 1-RELATED"/>
    <property type="match status" value="1"/>
</dbReference>
<reference evidence="1 2" key="1">
    <citation type="submission" date="2018-06" db="EMBL/GenBank/DDBJ databases">
        <title>Comparative genomics of downy mildews reveals potential adaptations to biotrophy.</title>
        <authorList>
            <person name="Fletcher K."/>
            <person name="Klosterman S.J."/>
            <person name="Derevnina L."/>
            <person name="Martin F."/>
            <person name="Koike S."/>
            <person name="Reyes Chin-Wo S."/>
            <person name="Mou B."/>
            <person name="Michelmore R."/>
        </authorList>
    </citation>
    <scope>NUCLEOTIDE SEQUENCE [LARGE SCALE GENOMIC DNA]</scope>
    <source>
        <strain evidence="1 2">R13</strain>
    </source>
</reference>